<protein>
    <submittedName>
        <fullName evidence="2">N-acetylglucosaminyl-diphospho-decaprenol L-rhamnosyltransferase</fullName>
        <ecNumber evidence="2">2.4.1.289</ecNumber>
    </submittedName>
</protein>
<name>A0A1D8AVQ8_9BACT</name>
<dbReference type="SUPFAM" id="SSF53448">
    <property type="entry name" value="Nucleotide-diphospho-sugar transferases"/>
    <property type="match status" value="1"/>
</dbReference>
<gene>
    <name evidence="2" type="primary">wbbL_3</name>
    <name evidence="2" type="ORF">Verru16b_02004</name>
</gene>
<evidence type="ECO:0000313" key="2">
    <source>
        <dbReference type="EMBL" id="AOS44935.1"/>
    </source>
</evidence>
<dbReference type="STRING" id="1838286.Verru16b_02004"/>
<dbReference type="Proteomes" id="UP000095228">
    <property type="component" value="Chromosome"/>
</dbReference>
<dbReference type="OrthoDB" id="9179784at2"/>
<dbReference type="KEGG" id="obg:Verru16b_02004"/>
<dbReference type="Gene3D" id="3.90.550.10">
    <property type="entry name" value="Spore Coat Polysaccharide Biosynthesis Protein SpsA, Chain A"/>
    <property type="match status" value="1"/>
</dbReference>
<dbReference type="GO" id="GO:0102096">
    <property type="term" value="F:decaprenyl-N-acetyl-alpha-D-glucosaminyl-pyrophosphate:dTDP-alpha-L-rhamnose rhamnosyltransferase activity"/>
    <property type="evidence" value="ECO:0007669"/>
    <property type="project" value="UniProtKB-EC"/>
</dbReference>
<evidence type="ECO:0000313" key="3">
    <source>
        <dbReference type="Proteomes" id="UP000095228"/>
    </source>
</evidence>
<organism evidence="2 3">
    <name type="scientific">Lacunisphaera limnophila</name>
    <dbReference type="NCBI Taxonomy" id="1838286"/>
    <lineage>
        <taxon>Bacteria</taxon>
        <taxon>Pseudomonadati</taxon>
        <taxon>Verrucomicrobiota</taxon>
        <taxon>Opitutia</taxon>
        <taxon>Opitutales</taxon>
        <taxon>Opitutaceae</taxon>
        <taxon>Lacunisphaera</taxon>
    </lineage>
</organism>
<dbReference type="EMBL" id="CP016094">
    <property type="protein sequence ID" value="AOS44935.1"/>
    <property type="molecule type" value="Genomic_DNA"/>
</dbReference>
<keyword evidence="2" id="KW-0808">Transferase</keyword>
<proteinExistence type="predicted"/>
<dbReference type="PANTHER" id="PTHR43179">
    <property type="entry name" value="RHAMNOSYLTRANSFERASE WBBL"/>
    <property type="match status" value="1"/>
</dbReference>
<feature type="domain" description="Glycosyltransferase 2-like" evidence="1">
    <location>
        <begin position="4"/>
        <end position="132"/>
    </location>
</feature>
<sequence length="326" mass="35486">MKVSFIIPLYNCLPLTQAMLTSLRATVPADLAHEIILVDDGSTDGTRDWLTGLGSPCRVVLNEQNLGFAATCNRGAAAATGEFLFFLNNDLELLPGWLAPILDVFSRFPRAGAVGNVQLDFASGAVDHTGIFFNTKGKPAHATHRGVAAVREVVAVTGACLAVPANVWRELGGFDEGYVNGCEDVDFCLRALAAGHTNHVALHSVVRHHISASAGRKLRDEQNTSRLLRRWHTSILPHLVRPGCREWLAAAWEDPRDYADPALARDAFLHLCHLAPASARLRAAAAALLEVEFARWRHLLEGAPARPAREIAWQLYPVRPENAPAL</sequence>
<keyword evidence="2" id="KW-0328">Glycosyltransferase</keyword>
<keyword evidence="3" id="KW-1185">Reference proteome</keyword>
<dbReference type="InterPro" id="IPR029044">
    <property type="entry name" value="Nucleotide-diphossugar_trans"/>
</dbReference>
<evidence type="ECO:0000259" key="1">
    <source>
        <dbReference type="Pfam" id="PF00535"/>
    </source>
</evidence>
<dbReference type="Pfam" id="PF00535">
    <property type="entry name" value="Glycos_transf_2"/>
    <property type="match status" value="1"/>
</dbReference>
<dbReference type="AlphaFoldDB" id="A0A1D8AVQ8"/>
<dbReference type="RefSeq" id="WP_069962136.1">
    <property type="nucleotide sequence ID" value="NZ_CP016094.1"/>
</dbReference>
<dbReference type="CDD" id="cd04186">
    <property type="entry name" value="GT_2_like_c"/>
    <property type="match status" value="1"/>
</dbReference>
<accession>A0A1D8AVQ8</accession>
<dbReference type="EC" id="2.4.1.289" evidence="2"/>
<dbReference type="InterPro" id="IPR001173">
    <property type="entry name" value="Glyco_trans_2-like"/>
</dbReference>
<dbReference type="PANTHER" id="PTHR43179:SF7">
    <property type="entry name" value="RHAMNOSYLTRANSFERASE WBBL"/>
    <property type="match status" value="1"/>
</dbReference>
<reference evidence="2 3" key="1">
    <citation type="submission" date="2016-06" db="EMBL/GenBank/DDBJ databases">
        <title>Three novel species with peptidoglycan cell walls form the new genus Lacunisphaera gen. nov. in the family Opitutaceae of the verrucomicrobial subdivision 4.</title>
        <authorList>
            <person name="Rast P."/>
            <person name="Gloeckner I."/>
            <person name="Jogler M."/>
            <person name="Boedeker C."/>
            <person name="Jeske O."/>
            <person name="Wiegand S."/>
            <person name="Reinhardt R."/>
            <person name="Schumann P."/>
            <person name="Rohde M."/>
            <person name="Spring S."/>
            <person name="Gloeckner F.O."/>
            <person name="Jogler C."/>
        </authorList>
    </citation>
    <scope>NUCLEOTIDE SEQUENCE [LARGE SCALE GENOMIC DNA]</scope>
    <source>
        <strain evidence="2 3">IG16b</strain>
    </source>
</reference>